<evidence type="ECO:0000313" key="6">
    <source>
        <dbReference type="EMBL" id="AEH35578.1"/>
    </source>
</evidence>
<dbReference type="PANTHER" id="PTHR30337:SF0">
    <property type="entry name" value="NUCLEASE SBCCD SUBUNIT D"/>
    <property type="match status" value="1"/>
</dbReference>
<dbReference type="InterPro" id="IPR029052">
    <property type="entry name" value="Metallo-depent_PP-like"/>
</dbReference>
<dbReference type="KEGG" id="hxa:Halxa_0942"/>
<keyword evidence="2" id="KW-0378">Hydrolase</keyword>
<dbReference type="SUPFAM" id="SSF56300">
    <property type="entry name" value="Metallo-dependent phosphatases"/>
    <property type="match status" value="1"/>
</dbReference>
<evidence type="ECO:0000256" key="3">
    <source>
        <dbReference type="ARBA" id="ARBA00022839"/>
    </source>
</evidence>
<dbReference type="HOGENOM" id="CLU_026621_3_0_2"/>
<dbReference type="CDD" id="cd00840">
    <property type="entry name" value="MPP_Mre11_N"/>
    <property type="match status" value="1"/>
</dbReference>
<dbReference type="EMBL" id="CP002839">
    <property type="protein sequence ID" value="AEH35578.1"/>
    <property type="molecule type" value="Genomic_DNA"/>
</dbReference>
<gene>
    <name evidence="6" type="ordered locus">Halxa_0942</name>
</gene>
<dbReference type="InterPro" id="IPR041796">
    <property type="entry name" value="Mre11_N"/>
</dbReference>
<evidence type="ECO:0000259" key="5">
    <source>
        <dbReference type="Pfam" id="PF00149"/>
    </source>
</evidence>
<feature type="domain" description="Calcineurin-like phosphoesterase" evidence="5">
    <location>
        <begin position="8"/>
        <end position="204"/>
    </location>
</feature>
<protein>
    <submittedName>
        <fullName evidence="6">Metallophosphoesterase</fullName>
    </submittedName>
</protein>
<dbReference type="AlphaFoldDB" id="F8D8F5"/>
<dbReference type="Gene3D" id="3.60.21.10">
    <property type="match status" value="1"/>
</dbReference>
<evidence type="ECO:0000256" key="2">
    <source>
        <dbReference type="ARBA" id="ARBA00022801"/>
    </source>
</evidence>
<dbReference type="Pfam" id="PF00149">
    <property type="entry name" value="Metallophos"/>
    <property type="match status" value="1"/>
</dbReference>
<keyword evidence="7" id="KW-1185">Reference proteome</keyword>
<keyword evidence="1" id="KW-0540">Nuclease</keyword>
<dbReference type="InterPro" id="IPR050535">
    <property type="entry name" value="DNA_Repair-Maintenance_Comp"/>
</dbReference>
<dbReference type="GO" id="GO:0004527">
    <property type="term" value="F:exonuclease activity"/>
    <property type="evidence" value="ECO:0007669"/>
    <property type="project" value="UniProtKB-KW"/>
</dbReference>
<accession>F8D8F5</accession>
<dbReference type="InterPro" id="IPR004843">
    <property type="entry name" value="Calcineurin-like_PHP"/>
</dbReference>
<reference evidence="6 7" key="1">
    <citation type="journal article" date="2012" name="Stand. Genomic Sci.">
        <title>Complete genome sequence of Halopiger xanaduensis type strain (SH-6(T)).</title>
        <authorList>
            <person name="Anderson I."/>
            <person name="Tindall B.J."/>
            <person name="Rohde M."/>
            <person name="Lucas S."/>
            <person name="Han J."/>
            <person name="Lapidus A."/>
            <person name="Cheng J.F."/>
            <person name="Goodwin L."/>
            <person name="Pitluck S."/>
            <person name="Peters L."/>
            <person name="Pati A."/>
            <person name="Mikhailova N."/>
            <person name="Pagani I."/>
            <person name="Teshima H."/>
            <person name="Han C."/>
            <person name="Tapia R."/>
            <person name="Land M."/>
            <person name="Woyke T."/>
            <person name="Klenk H.P."/>
            <person name="Kyrpides N."/>
            <person name="Ivanova N."/>
        </authorList>
    </citation>
    <scope>NUCLEOTIDE SEQUENCE [LARGE SCALE GENOMIC DNA]</scope>
    <source>
        <strain evidence="7">DSM 18323 / JCM 14033 / SH-6</strain>
    </source>
</reference>
<organism evidence="6 7">
    <name type="scientific">Halopiger xanaduensis (strain DSM 18323 / JCM 14033 / SH-6)</name>
    <dbReference type="NCBI Taxonomy" id="797210"/>
    <lineage>
        <taxon>Archaea</taxon>
        <taxon>Methanobacteriati</taxon>
        <taxon>Methanobacteriota</taxon>
        <taxon>Stenosarchaea group</taxon>
        <taxon>Halobacteria</taxon>
        <taxon>Halobacteriales</taxon>
        <taxon>Natrialbaceae</taxon>
        <taxon>Halopiger</taxon>
    </lineage>
</organism>
<sequence length="404" mass="45467">MADSVSTRILHVSDTHIGYEQYRNPSRREDFFDAFEQALEIARGEHPDHDNEPVDAVLHTGDLFDDQLTSFDDVYACHAALRELREAGIPFYVIVGNHEIRRNTDFVDEFALTSDAIRLSRAPTSINDEVALYGIDSVKKSDWEGADLTLEPSDDGQFRLVAMHQLFSPPIDEIGHDDSNILDLEPVLDRFGTDVDAIALGDCHERMGDTCRGVPVWYPGSTERTTRDTPQPSVDLLTIRPDESPALDRERMLLDTRDFKEIDIEFGESDRFGLVERKVEEKAPVKDTVVFVSISGAENGVTKQDVLDHLYSRDVTHADVSDERVVEAITGDLDEIDGESEIDVDAELQSAVDELEISDEARELEDILRNADPDLANTRRRGNAKERFQELAAERFDTTTEDEA</sequence>
<evidence type="ECO:0000313" key="7">
    <source>
        <dbReference type="Proteomes" id="UP000006794"/>
    </source>
</evidence>
<dbReference type="STRING" id="797210.Halxa_0942"/>
<name>F8D8F5_HALXS</name>
<keyword evidence="3" id="KW-0269">Exonuclease</keyword>
<evidence type="ECO:0000256" key="4">
    <source>
        <dbReference type="SAM" id="MobiDB-lite"/>
    </source>
</evidence>
<dbReference type="PANTHER" id="PTHR30337">
    <property type="entry name" value="COMPONENT OF ATP-DEPENDENT DSDNA EXONUCLEASE"/>
    <property type="match status" value="1"/>
</dbReference>
<feature type="region of interest" description="Disordered" evidence="4">
    <location>
        <begin position="374"/>
        <end position="404"/>
    </location>
</feature>
<feature type="compositionally biased region" description="Basic and acidic residues" evidence="4">
    <location>
        <begin position="383"/>
        <end position="398"/>
    </location>
</feature>
<evidence type="ECO:0000256" key="1">
    <source>
        <dbReference type="ARBA" id="ARBA00022722"/>
    </source>
</evidence>
<dbReference type="Proteomes" id="UP000006794">
    <property type="component" value="Chromosome"/>
</dbReference>
<proteinExistence type="predicted"/>
<dbReference type="eggNOG" id="arCOG00397">
    <property type="taxonomic scope" value="Archaea"/>
</dbReference>